<dbReference type="InterPro" id="IPR000971">
    <property type="entry name" value="Globin"/>
</dbReference>
<protein>
    <recommendedName>
        <fullName evidence="7">Globin domain-containing protein</fullName>
    </recommendedName>
</protein>
<dbReference type="PROSITE" id="PS01033">
    <property type="entry name" value="GLOBIN"/>
    <property type="match status" value="1"/>
</dbReference>
<dbReference type="InterPro" id="IPR044399">
    <property type="entry name" value="Mb-like_M"/>
</dbReference>
<dbReference type="GO" id="GO:0019825">
    <property type="term" value="F:oxygen binding"/>
    <property type="evidence" value="ECO:0007669"/>
    <property type="project" value="InterPro"/>
</dbReference>
<evidence type="ECO:0000256" key="5">
    <source>
        <dbReference type="ARBA" id="ARBA00023004"/>
    </source>
</evidence>
<comment type="similarity">
    <text evidence="6">Belongs to the globin family.</text>
</comment>
<keyword evidence="5" id="KW-0408">Iron</keyword>
<dbReference type="EMBL" id="JANEYG010000003">
    <property type="protein sequence ID" value="KAJ8924507.1"/>
    <property type="molecule type" value="Genomic_DNA"/>
</dbReference>
<keyword evidence="1 6" id="KW-0813">Transport</keyword>
<keyword evidence="4" id="KW-0479">Metal-binding</keyword>
<dbReference type="AlphaFoldDB" id="A0AAV8WDU9"/>
<evidence type="ECO:0000313" key="9">
    <source>
        <dbReference type="Proteomes" id="UP001159042"/>
    </source>
</evidence>
<sequence length="171" mass="19240">MGAIWSWLGYGDQGRTDDPNPVTGLTSRDCYLIKTSWGKVRQKPTENGIALFQLFFKNNPTYQQFFPFRGVPADQLPKNKKLQAHANSVIYAFSSIVDSIDDPDMLASILHRIGESHGPRNITEETFINLKATMIELFTSVFSAKEVEAWKKALTVATDLMVKALNEARNK</sequence>
<keyword evidence="2 6" id="KW-0349">Heme</keyword>
<dbReference type="Gene3D" id="1.10.490.10">
    <property type="entry name" value="Globins"/>
    <property type="match status" value="1"/>
</dbReference>
<dbReference type="GO" id="GO:0046872">
    <property type="term" value="F:metal ion binding"/>
    <property type="evidence" value="ECO:0007669"/>
    <property type="project" value="UniProtKB-KW"/>
</dbReference>
<dbReference type="Proteomes" id="UP001159042">
    <property type="component" value="Unassembled WGS sequence"/>
</dbReference>
<evidence type="ECO:0000313" key="8">
    <source>
        <dbReference type="EMBL" id="KAJ8924507.1"/>
    </source>
</evidence>
<dbReference type="SUPFAM" id="SSF46458">
    <property type="entry name" value="Globin-like"/>
    <property type="match status" value="1"/>
</dbReference>
<keyword evidence="3 6" id="KW-0561">Oxygen transport</keyword>
<dbReference type="PANTHER" id="PTHR47217">
    <property type="entry name" value="GLOBIN-LIKE PROTEIN"/>
    <property type="match status" value="1"/>
</dbReference>
<dbReference type="GO" id="GO:0005344">
    <property type="term" value="F:oxygen carrier activity"/>
    <property type="evidence" value="ECO:0007669"/>
    <property type="project" value="UniProtKB-KW"/>
</dbReference>
<gene>
    <name evidence="8" type="ORF">NQ315_007305</name>
</gene>
<dbReference type="InterPro" id="IPR012292">
    <property type="entry name" value="Globin/Proto"/>
</dbReference>
<evidence type="ECO:0000256" key="2">
    <source>
        <dbReference type="ARBA" id="ARBA00022617"/>
    </source>
</evidence>
<evidence type="ECO:0000256" key="1">
    <source>
        <dbReference type="ARBA" id="ARBA00022448"/>
    </source>
</evidence>
<evidence type="ECO:0000259" key="7">
    <source>
        <dbReference type="PROSITE" id="PS01033"/>
    </source>
</evidence>
<evidence type="ECO:0000256" key="3">
    <source>
        <dbReference type="ARBA" id="ARBA00022621"/>
    </source>
</evidence>
<reference evidence="8 9" key="1">
    <citation type="journal article" date="2023" name="Insect Mol. Biol.">
        <title>Genome sequencing provides insights into the evolution of gene families encoding plant cell wall-degrading enzymes in longhorned beetles.</title>
        <authorList>
            <person name="Shin N.R."/>
            <person name="Okamura Y."/>
            <person name="Kirsch R."/>
            <person name="Pauchet Y."/>
        </authorList>
    </citation>
    <scope>NUCLEOTIDE SEQUENCE [LARGE SCALE GENOMIC DNA]</scope>
    <source>
        <strain evidence="8">EAD_L_NR</strain>
    </source>
</reference>
<name>A0AAV8WDU9_9CUCU</name>
<dbReference type="InterPro" id="IPR009050">
    <property type="entry name" value="Globin-like_sf"/>
</dbReference>
<keyword evidence="9" id="KW-1185">Reference proteome</keyword>
<dbReference type="GO" id="GO:0020037">
    <property type="term" value="F:heme binding"/>
    <property type="evidence" value="ECO:0007669"/>
    <property type="project" value="InterPro"/>
</dbReference>
<evidence type="ECO:0000256" key="6">
    <source>
        <dbReference type="RuleBase" id="RU000356"/>
    </source>
</evidence>
<comment type="caution">
    <text evidence="8">The sequence shown here is derived from an EMBL/GenBank/DDBJ whole genome shotgun (WGS) entry which is preliminary data.</text>
</comment>
<dbReference type="Pfam" id="PF00042">
    <property type="entry name" value="Globin"/>
    <property type="match status" value="1"/>
</dbReference>
<accession>A0AAV8WDU9</accession>
<evidence type="ECO:0000256" key="4">
    <source>
        <dbReference type="ARBA" id="ARBA00022723"/>
    </source>
</evidence>
<proteinExistence type="inferred from homology"/>
<feature type="domain" description="Globin" evidence="7">
    <location>
        <begin position="24"/>
        <end position="166"/>
    </location>
</feature>
<organism evidence="8 9">
    <name type="scientific">Exocentrus adspersus</name>
    <dbReference type="NCBI Taxonomy" id="1586481"/>
    <lineage>
        <taxon>Eukaryota</taxon>
        <taxon>Metazoa</taxon>
        <taxon>Ecdysozoa</taxon>
        <taxon>Arthropoda</taxon>
        <taxon>Hexapoda</taxon>
        <taxon>Insecta</taxon>
        <taxon>Pterygota</taxon>
        <taxon>Neoptera</taxon>
        <taxon>Endopterygota</taxon>
        <taxon>Coleoptera</taxon>
        <taxon>Polyphaga</taxon>
        <taxon>Cucujiformia</taxon>
        <taxon>Chrysomeloidea</taxon>
        <taxon>Cerambycidae</taxon>
        <taxon>Lamiinae</taxon>
        <taxon>Acanthocinini</taxon>
        <taxon>Exocentrus</taxon>
    </lineage>
</organism>
<dbReference type="PANTHER" id="PTHR47217:SF1">
    <property type="entry name" value="GLOBIN-LIKE PROTEIN"/>
    <property type="match status" value="1"/>
</dbReference>
<dbReference type="CDD" id="cd01040">
    <property type="entry name" value="Mb-like"/>
    <property type="match status" value="1"/>
</dbReference>